<dbReference type="Proteomes" id="UP000246702">
    <property type="component" value="Unassembled WGS sequence"/>
</dbReference>
<dbReference type="GO" id="GO:0004499">
    <property type="term" value="F:N,N-dimethylaniline monooxygenase activity"/>
    <property type="evidence" value="ECO:0007669"/>
    <property type="project" value="InterPro"/>
</dbReference>
<protein>
    <recommendedName>
        <fullName evidence="8">FAD/NAD(P)-binding domain-containing protein</fullName>
    </recommendedName>
</protein>
<evidence type="ECO:0000256" key="4">
    <source>
        <dbReference type="ARBA" id="ARBA00023002"/>
    </source>
</evidence>
<gene>
    <name evidence="6" type="ORF">BO94DRAFT_568983</name>
</gene>
<dbReference type="SUPFAM" id="SSF51905">
    <property type="entry name" value="FAD/NAD(P)-binding domain"/>
    <property type="match status" value="1"/>
</dbReference>
<dbReference type="InterPro" id="IPR036188">
    <property type="entry name" value="FAD/NAD-bd_sf"/>
</dbReference>
<evidence type="ECO:0008006" key="8">
    <source>
        <dbReference type="Google" id="ProtNLM"/>
    </source>
</evidence>
<feature type="region of interest" description="Disordered" evidence="5">
    <location>
        <begin position="526"/>
        <end position="562"/>
    </location>
</feature>
<evidence type="ECO:0000256" key="3">
    <source>
        <dbReference type="ARBA" id="ARBA00022827"/>
    </source>
</evidence>
<evidence type="ECO:0000256" key="2">
    <source>
        <dbReference type="ARBA" id="ARBA00022630"/>
    </source>
</evidence>
<evidence type="ECO:0000256" key="1">
    <source>
        <dbReference type="ARBA" id="ARBA00009183"/>
    </source>
</evidence>
<comment type="caution">
    <text evidence="6">The sequence shown here is derived from an EMBL/GenBank/DDBJ whole genome shotgun (WGS) entry which is preliminary data.</text>
</comment>
<feature type="compositionally biased region" description="Low complexity" evidence="5">
    <location>
        <begin position="638"/>
        <end position="653"/>
    </location>
</feature>
<sequence length="786" mass="86997">MVQPKKVAIIGAGPSGLVTAKTLLHSFPDGTFIPSVFEKNYGIGGLWPIGVNHGAEPRINPWARTNLSRFTVAFSDLSWESVMGDEELSMFPQARQVGKYLEKYADLYIPKGVLRLGKEVVRTVRETDGLRARWTVQWTSRSIDSSGMIYESSEIESEQFDYLVVTSGYFGKAHFPDIPGLASVADKVVHSSEVQTTDGVYKLLERTGASGGSMSGVEAASTVALNLSSMDFVPPVTRSGRNYEVHHISSRPFWTVPTYLPHKGFQDPTEAQDTQFLPLDLVFYDLARRPPGPVEYGLGPLSTQQIRKTNAYFHSILGDDYAKIGSFGINNNENQDPQPSWIAIGDDYAEHVRSGFIKVTIGRVSSIDSTSTLTVTLPNGEHQTISNITAIITATGYTPFSSLSFLPPSILSTLEYSTKDPFLPLILDEKGTSHAEVPDLGFVGFYRGPYWGVMEMQARSLASTWAKDPSFTGPYFSNDQLLQRSHERSLLRSLRTNNPGLGRSQFPMGDYVGLMESLARELNIPRSPISSTDHHLNPNSSPGPVIPSRYIPTPFSPPDPSDRLSLSTLINRQSTSTIKTLQNTILPTPNNLNLGMSTAIFRSLHGTWTFTRTIHTTTTSPSPSPSPYHQPPTPNKPTPKQQQQQQQQPATQPSTRGTHPPRSTKKNTTSKSTSTRSRSIYRLVEGTWSKKNGNFLVWDVDSDPFHAGMFSHGVIFGLASEGEERGRYVVRARQGGLHVQREKERDPKYDYVFYLDGVSIVGWECVLRERVVGGGGELVVRTVYVR</sequence>
<dbReference type="InterPro" id="IPR020946">
    <property type="entry name" value="Flavin_mOase-like"/>
</dbReference>
<evidence type="ECO:0000256" key="5">
    <source>
        <dbReference type="SAM" id="MobiDB-lite"/>
    </source>
</evidence>
<name>A0A317VFL3_9EURO</name>
<dbReference type="GeneID" id="37116852"/>
<feature type="compositionally biased region" description="Low complexity" evidence="5">
    <location>
        <begin position="666"/>
        <end position="677"/>
    </location>
</feature>
<keyword evidence="7" id="KW-1185">Reference proteome</keyword>
<dbReference type="AlphaFoldDB" id="A0A317VFL3"/>
<keyword evidence="2" id="KW-0285">Flavoprotein</keyword>
<dbReference type="PANTHER" id="PTHR23023">
    <property type="entry name" value="DIMETHYLANILINE MONOOXYGENASE"/>
    <property type="match status" value="1"/>
</dbReference>
<evidence type="ECO:0000313" key="6">
    <source>
        <dbReference type="EMBL" id="PWY73183.1"/>
    </source>
</evidence>
<dbReference type="GO" id="GO:0050660">
    <property type="term" value="F:flavin adenine dinucleotide binding"/>
    <property type="evidence" value="ECO:0007669"/>
    <property type="project" value="InterPro"/>
</dbReference>
<reference evidence="6 7" key="1">
    <citation type="submission" date="2016-12" db="EMBL/GenBank/DDBJ databases">
        <title>The genomes of Aspergillus section Nigri reveals drivers in fungal speciation.</title>
        <authorList>
            <consortium name="DOE Joint Genome Institute"/>
            <person name="Vesth T.C."/>
            <person name="Nybo J."/>
            <person name="Theobald S."/>
            <person name="Brandl J."/>
            <person name="Frisvad J.C."/>
            <person name="Nielsen K.F."/>
            <person name="Lyhne E.K."/>
            <person name="Kogle M.E."/>
            <person name="Kuo A."/>
            <person name="Riley R."/>
            <person name="Clum A."/>
            <person name="Nolan M."/>
            <person name="Lipzen A."/>
            <person name="Salamov A."/>
            <person name="Henrissat B."/>
            <person name="Wiebenga A."/>
            <person name="De Vries R.P."/>
            <person name="Grigoriev I.V."/>
            <person name="Mortensen U.H."/>
            <person name="Andersen M.R."/>
            <person name="Baker S.E."/>
        </authorList>
    </citation>
    <scope>NUCLEOTIDE SEQUENCE [LARGE SCALE GENOMIC DNA]</scope>
    <source>
        <strain evidence="6 7">CBS 115572</strain>
    </source>
</reference>
<dbReference type="OrthoDB" id="66881at2759"/>
<keyword evidence="3" id="KW-0274">FAD</keyword>
<accession>A0A317VFL3</accession>
<dbReference type="RefSeq" id="XP_025463448.1">
    <property type="nucleotide sequence ID" value="XM_025614709.1"/>
</dbReference>
<dbReference type="STRING" id="1450535.A0A317VFL3"/>
<evidence type="ECO:0000313" key="7">
    <source>
        <dbReference type="Proteomes" id="UP000246702"/>
    </source>
</evidence>
<dbReference type="EMBL" id="MSFK01000032">
    <property type="protein sequence ID" value="PWY73183.1"/>
    <property type="molecule type" value="Genomic_DNA"/>
</dbReference>
<organism evidence="6 7">
    <name type="scientific">Aspergillus sclerotioniger CBS 115572</name>
    <dbReference type="NCBI Taxonomy" id="1450535"/>
    <lineage>
        <taxon>Eukaryota</taxon>
        <taxon>Fungi</taxon>
        <taxon>Dikarya</taxon>
        <taxon>Ascomycota</taxon>
        <taxon>Pezizomycotina</taxon>
        <taxon>Eurotiomycetes</taxon>
        <taxon>Eurotiomycetidae</taxon>
        <taxon>Eurotiales</taxon>
        <taxon>Aspergillaceae</taxon>
        <taxon>Aspergillus</taxon>
        <taxon>Aspergillus subgen. Circumdati</taxon>
    </lineage>
</organism>
<feature type="region of interest" description="Disordered" evidence="5">
    <location>
        <begin position="614"/>
        <end position="677"/>
    </location>
</feature>
<comment type="similarity">
    <text evidence="1">Belongs to the FMO family.</text>
</comment>
<proteinExistence type="inferred from homology"/>
<feature type="compositionally biased region" description="Pro residues" evidence="5">
    <location>
        <begin position="622"/>
        <end position="637"/>
    </location>
</feature>
<dbReference type="Pfam" id="PF00743">
    <property type="entry name" value="FMO-like"/>
    <property type="match status" value="1"/>
</dbReference>
<keyword evidence="4" id="KW-0560">Oxidoreductase</keyword>
<dbReference type="InterPro" id="IPR050346">
    <property type="entry name" value="FMO-like"/>
</dbReference>
<dbReference type="Gene3D" id="3.50.50.60">
    <property type="entry name" value="FAD/NAD(P)-binding domain"/>
    <property type="match status" value="1"/>
</dbReference>
<dbReference type="GO" id="GO:0050661">
    <property type="term" value="F:NADP binding"/>
    <property type="evidence" value="ECO:0007669"/>
    <property type="project" value="InterPro"/>
</dbReference>